<evidence type="ECO:0000256" key="1">
    <source>
        <dbReference type="SAM" id="MobiDB-lite"/>
    </source>
</evidence>
<feature type="compositionally biased region" description="Basic and acidic residues" evidence="1">
    <location>
        <begin position="1"/>
        <end position="19"/>
    </location>
</feature>
<dbReference type="InterPro" id="IPR055754">
    <property type="entry name" value="DUF7330"/>
</dbReference>
<protein>
    <recommendedName>
        <fullName evidence="2">DUF7330 domain-containing protein</fullName>
    </recommendedName>
</protein>
<accession>A0A8H5HSE4</accession>
<dbReference type="AlphaFoldDB" id="A0A8H5HSE4"/>
<proteinExistence type="predicted"/>
<name>A0A8H5HSE4_9AGAR</name>
<feature type="domain" description="DUF7330" evidence="2">
    <location>
        <begin position="48"/>
        <end position="228"/>
    </location>
</feature>
<dbReference type="Pfam" id="PF24016">
    <property type="entry name" value="DUF7330"/>
    <property type="match status" value="1"/>
</dbReference>
<feature type="compositionally biased region" description="Low complexity" evidence="1">
    <location>
        <begin position="27"/>
        <end position="42"/>
    </location>
</feature>
<comment type="caution">
    <text evidence="3">The sequence shown here is derived from an EMBL/GenBank/DDBJ whole genome shotgun (WGS) entry which is preliminary data.</text>
</comment>
<evidence type="ECO:0000313" key="4">
    <source>
        <dbReference type="Proteomes" id="UP000518752"/>
    </source>
</evidence>
<gene>
    <name evidence="3" type="ORF">D9757_004809</name>
</gene>
<keyword evidence="4" id="KW-1185">Reference proteome</keyword>
<reference evidence="3 4" key="1">
    <citation type="journal article" date="2020" name="ISME J.">
        <title>Uncovering the hidden diversity of litter-decomposition mechanisms in mushroom-forming fungi.</title>
        <authorList>
            <person name="Floudas D."/>
            <person name="Bentzer J."/>
            <person name="Ahren D."/>
            <person name="Johansson T."/>
            <person name="Persson P."/>
            <person name="Tunlid A."/>
        </authorList>
    </citation>
    <scope>NUCLEOTIDE SEQUENCE [LARGE SCALE GENOMIC DNA]</scope>
    <source>
        <strain evidence="3 4">CBS 406.79</strain>
    </source>
</reference>
<organism evidence="3 4">
    <name type="scientific">Collybiopsis confluens</name>
    <dbReference type="NCBI Taxonomy" id="2823264"/>
    <lineage>
        <taxon>Eukaryota</taxon>
        <taxon>Fungi</taxon>
        <taxon>Dikarya</taxon>
        <taxon>Basidiomycota</taxon>
        <taxon>Agaricomycotina</taxon>
        <taxon>Agaricomycetes</taxon>
        <taxon>Agaricomycetidae</taxon>
        <taxon>Agaricales</taxon>
        <taxon>Marasmiineae</taxon>
        <taxon>Omphalotaceae</taxon>
        <taxon>Collybiopsis</taxon>
    </lineage>
</organism>
<evidence type="ECO:0000313" key="3">
    <source>
        <dbReference type="EMBL" id="KAF5388663.1"/>
    </source>
</evidence>
<dbReference type="Proteomes" id="UP000518752">
    <property type="component" value="Unassembled WGS sequence"/>
</dbReference>
<dbReference type="OrthoDB" id="5289249at2759"/>
<sequence>MLIPKETPKEDIPTKRDSHSPPPYAPSDPSSSFSGSSPVHPSGLKPSNYVSLNQNHHSVRGSYLLDPSLEIPQEFLVPLPDGQSEERRSNLHASSEHGSVSTDIYLLDRPMAKSRKKILLTTSSTHGSVTTSIRRNGYLPAFDLKAESRNGYVSVKIPRTYRGMVTGTTKHGRVFMSDAVSAHSVIFSDVKGSKRMFFGDFSARNDDTDDAMVLESTHGSINIYFEDEDLTSPVVKSVKGFFGKMWN</sequence>
<dbReference type="EMBL" id="JAACJN010000028">
    <property type="protein sequence ID" value="KAF5388663.1"/>
    <property type="molecule type" value="Genomic_DNA"/>
</dbReference>
<evidence type="ECO:0000259" key="2">
    <source>
        <dbReference type="Pfam" id="PF24016"/>
    </source>
</evidence>
<feature type="region of interest" description="Disordered" evidence="1">
    <location>
        <begin position="1"/>
        <end position="52"/>
    </location>
</feature>